<evidence type="ECO:0000256" key="1">
    <source>
        <dbReference type="SAM" id="MobiDB-lite"/>
    </source>
</evidence>
<evidence type="ECO:0000313" key="3">
    <source>
        <dbReference type="Proteomes" id="UP000628109"/>
    </source>
</evidence>
<name>A0ABQ1ETB1_SPHSA</name>
<organism evidence="2 3">
    <name type="scientific">Sphingobium fuliginis (strain ATCC 27551)</name>
    <dbReference type="NCBI Taxonomy" id="336203"/>
    <lineage>
        <taxon>Bacteria</taxon>
        <taxon>Pseudomonadati</taxon>
        <taxon>Pseudomonadota</taxon>
        <taxon>Alphaproteobacteria</taxon>
        <taxon>Sphingomonadales</taxon>
        <taxon>Sphingomonadaceae</taxon>
        <taxon>Sphingobium</taxon>
    </lineage>
</organism>
<comment type="caution">
    <text evidence="2">The sequence shown here is derived from an EMBL/GenBank/DDBJ whole genome shotgun (WGS) entry which is preliminary data.</text>
</comment>
<sequence>MRAQTPFVRWGHFMNLDLLAHHHAVAEWRDRAILEAARMLNQAGTTCLAAFDGEISEASIVESAWDPASFANLRIDRAMLACLRVDLPALLTRAAQELARIVPAQTDFVEGAREAADKLAWPEVQEEAGTTESLPEEESPAAASTSRVSRIGRLAQTLSTARFIAADTVVHLSGTASRSFKDRSGLDDRLRSAARRRITEGWMALISEPQSIMAQVIEIIDDRANLARSAA</sequence>
<gene>
    <name evidence="2" type="ORF">GCM10019071_14710</name>
</gene>
<feature type="region of interest" description="Disordered" evidence="1">
    <location>
        <begin position="122"/>
        <end position="147"/>
    </location>
</feature>
<evidence type="ECO:0000313" key="2">
    <source>
        <dbReference type="EMBL" id="GFZ86397.1"/>
    </source>
</evidence>
<dbReference type="Proteomes" id="UP000628109">
    <property type="component" value="Unassembled WGS sequence"/>
</dbReference>
<dbReference type="EMBL" id="BMDU01000002">
    <property type="protein sequence ID" value="GFZ86397.1"/>
    <property type="molecule type" value="Genomic_DNA"/>
</dbReference>
<proteinExistence type="predicted"/>
<protein>
    <submittedName>
        <fullName evidence="2">Uncharacterized protein</fullName>
    </submittedName>
</protein>
<keyword evidence="3" id="KW-1185">Reference proteome</keyword>
<accession>A0ABQ1ETB1</accession>
<reference evidence="3" key="1">
    <citation type="journal article" date="2019" name="Int. J. Syst. Evol. Microbiol.">
        <title>The Global Catalogue of Microorganisms (GCM) 10K type strain sequencing project: providing services to taxonomists for standard genome sequencing and annotation.</title>
        <authorList>
            <consortium name="The Broad Institute Genomics Platform"/>
            <consortium name="The Broad Institute Genome Sequencing Center for Infectious Disease"/>
            <person name="Wu L."/>
            <person name="Ma J."/>
        </authorList>
    </citation>
    <scope>NUCLEOTIDE SEQUENCE [LARGE SCALE GENOMIC DNA]</scope>
    <source>
        <strain evidence="3">CCM 7327</strain>
    </source>
</reference>